<reference evidence="2" key="2">
    <citation type="submission" date="2020-12" db="EMBL/GenBank/DDBJ databases">
        <title>New Spironucleus salmonicida genome in near-complete chromosomes.</title>
        <authorList>
            <person name="Xu F."/>
            <person name="Kurt Z."/>
            <person name="Jimenez-Gonzalez A."/>
            <person name="Astvaldsson A."/>
            <person name="Andersson J.O."/>
            <person name="Svard S.G."/>
        </authorList>
    </citation>
    <scope>NUCLEOTIDE SEQUENCE</scope>
    <source>
        <strain evidence="2">ATCC 50377</strain>
    </source>
</reference>
<evidence type="ECO:0000313" key="2">
    <source>
        <dbReference type="EMBL" id="KAH0573238.1"/>
    </source>
</evidence>
<protein>
    <submittedName>
        <fullName evidence="1">Uncharacterized protein</fullName>
    </submittedName>
</protein>
<organism evidence="1">
    <name type="scientific">Spironucleus salmonicida</name>
    <dbReference type="NCBI Taxonomy" id="348837"/>
    <lineage>
        <taxon>Eukaryota</taxon>
        <taxon>Metamonada</taxon>
        <taxon>Diplomonadida</taxon>
        <taxon>Hexamitidae</taxon>
        <taxon>Hexamitinae</taxon>
        <taxon>Spironucleus</taxon>
    </lineage>
</organism>
<keyword evidence="3" id="KW-1185">Reference proteome</keyword>
<evidence type="ECO:0000313" key="1">
    <source>
        <dbReference type="EMBL" id="EST41765.1"/>
    </source>
</evidence>
<evidence type="ECO:0000313" key="3">
    <source>
        <dbReference type="Proteomes" id="UP000018208"/>
    </source>
</evidence>
<dbReference type="EMBL" id="KI546167">
    <property type="protein sequence ID" value="EST41765.1"/>
    <property type="molecule type" value="Genomic_DNA"/>
</dbReference>
<proteinExistence type="predicted"/>
<gene>
    <name evidence="1" type="ORF">SS50377_18598</name>
    <name evidence="2" type="ORF">SS50377_25358</name>
</gene>
<dbReference type="EMBL" id="AUWU02000005">
    <property type="protein sequence ID" value="KAH0573238.1"/>
    <property type="molecule type" value="Genomic_DNA"/>
</dbReference>
<sequence length="363" mass="41196">MEFSDADDYDDLENEINAFSSMSNYSHNAYGNDFDSGNPEIDLKRASILSTSPQAYQNNQQVNEIQQDTIDKSLSQECEIPLVMNTPSIPPHIKQLSPLGEKLAALTARFDSTHKQIKSPEQVPALSVALSSGPIKIIHQQSEKIQNGEQDHIKKKQLSLTEKYQQQMINQIDRKQLLPTGQITQPSNQPPLSPELQNSNRTVEIEFLNDNLGKSQILSPVGQPVDSSQLHSPFGQLDTQYQAKPKQQPNMQKQKHENTLDDIPYLPLDRIPFPVFSIDSRIKYPERDEHLLDKITLNINYAEFARSCKNDVEKWKYDFKVEYRVINGEIIPNPVSSDFVDLTNIIKAPQSGLPKGCCRITRK</sequence>
<name>V6LBD9_9EUKA</name>
<dbReference type="VEuPathDB" id="GiardiaDB:SS50377_25358"/>
<dbReference type="AlphaFoldDB" id="V6LBD9"/>
<accession>V6LBD9</accession>
<dbReference type="Proteomes" id="UP000018208">
    <property type="component" value="Unassembled WGS sequence"/>
</dbReference>
<reference evidence="1 2" key="1">
    <citation type="journal article" date="2014" name="PLoS Genet.">
        <title>The Genome of Spironucleus salmonicida Highlights a Fish Pathogen Adapted to Fluctuating Environments.</title>
        <authorList>
            <person name="Xu F."/>
            <person name="Jerlstrom-Hultqvist J."/>
            <person name="Einarsson E."/>
            <person name="Astvaldsson A."/>
            <person name="Svard S.G."/>
            <person name="Andersson J.O."/>
        </authorList>
    </citation>
    <scope>NUCLEOTIDE SEQUENCE</scope>
    <source>
        <strain evidence="2">ATCC 50377</strain>
    </source>
</reference>